<protein>
    <submittedName>
        <fullName evidence="1">Uncharacterized protein</fullName>
    </submittedName>
</protein>
<name>A0A835V6K6_VANPL</name>
<dbReference type="EMBL" id="JADCNM010000004">
    <property type="protein sequence ID" value="KAG0486715.1"/>
    <property type="molecule type" value="Genomic_DNA"/>
</dbReference>
<gene>
    <name evidence="2" type="ORF">HPP92_008810</name>
    <name evidence="1" type="ORF">HPP92_009040</name>
</gene>
<dbReference type="AlphaFoldDB" id="A0A835V6K6"/>
<comment type="caution">
    <text evidence="1">The sequence shown here is derived from an EMBL/GenBank/DDBJ whole genome shotgun (WGS) entry which is preliminary data.</text>
</comment>
<proteinExistence type="predicted"/>
<dbReference type="Proteomes" id="UP000639772">
    <property type="component" value="Unassembled WGS sequence"/>
</dbReference>
<dbReference type="EMBL" id="JADCNL010000004">
    <property type="protein sequence ID" value="KAG0484961.1"/>
    <property type="molecule type" value="Genomic_DNA"/>
</dbReference>
<dbReference type="Proteomes" id="UP000636800">
    <property type="component" value="Unassembled WGS sequence"/>
</dbReference>
<dbReference type="PANTHER" id="PTHR34569">
    <property type="entry name" value="EXPRESSED PROTEIN"/>
    <property type="match status" value="1"/>
</dbReference>
<dbReference type="OrthoDB" id="682663at2759"/>
<dbReference type="PANTHER" id="PTHR34569:SF2">
    <property type="entry name" value="EXPRESSED PROTEIN"/>
    <property type="match status" value="1"/>
</dbReference>
<reference evidence="3 4" key="1">
    <citation type="journal article" date="2020" name="Nat. Food">
        <title>A phased Vanilla planifolia genome enables genetic improvement of flavour and production.</title>
        <authorList>
            <person name="Hasing T."/>
            <person name="Tang H."/>
            <person name="Brym M."/>
            <person name="Khazi F."/>
            <person name="Huang T."/>
            <person name="Chambers A.H."/>
        </authorList>
    </citation>
    <scope>NUCLEOTIDE SEQUENCE [LARGE SCALE GENOMIC DNA]</scope>
    <source>
        <tissue evidence="1">Leaf</tissue>
    </source>
</reference>
<evidence type="ECO:0000313" key="2">
    <source>
        <dbReference type="EMBL" id="KAG0486715.1"/>
    </source>
</evidence>
<evidence type="ECO:0000313" key="4">
    <source>
        <dbReference type="Proteomes" id="UP000639772"/>
    </source>
</evidence>
<evidence type="ECO:0000313" key="3">
    <source>
        <dbReference type="Proteomes" id="UP000636800"/>
    </source>
</evidence>
<accession>A0A835V6K6</accession>
<keyword evidence="3" id="KW-1185">Reference proteome</keyword>
<sequence>MSCPDGTCDLRSHWRTPTTLRRKDPAVPNRLKICPTSNGDLEINYWSADGGGYTSIRDLLDSSPKSCVASPTAGGCEIKIRNPLLKQAATAYLQLMPLSSESNSSDRFRPFRGLLALAFAGFGTLRRWLGLFRRLLCGGNLP</sequence>
<organism evidence="1 3">
    <name type="scientific">Vanilla planifolia</name>
    <name type="common">Vanilla</name>
    <dbReference type="NCBI Taxonomy" id="51239"/>
    <lineage>
        <taxon>Eukaryota</taxon>
        <taxon>Viridiplantae</taxon>
        <taxon>Streptophyta</taxon>
        <taxon>Embryophyta</taxon>
        <taxon>Tracheophyta</taxon>
        <taxon>Spermatophyta</taxon>
        <taxon>Magnoliopsida</taxon>
        <taxon>Liliopsida</taxon>
        <taxon>Asparagales</taxon>
        <taxon>Orchidaceae</taxon>
        <taxon>Vanilloideae</taxon>
        <taxon>Vanilleae</taxon>
        <taxon>Vanilla</taxon>
    </lineage>
</organism>
<evidence type="ECO:0000313" key="1">
    <source>
        <dbReference type="EMBL" id="KAG0484961.1"/>
    </source>
</evidence>